<dbReference type="Proteomes" id="UP000245399">
    <property type="component" value="Chromosome"/>
</dbReference>
<gene>
    <name evidence="3" type="ORF">C3R40_17270</name>
    <name evidence="1" type="ORF">DKC05_21330</name>
    <name evidence="4" type="ORF">DMW51_23320</name>
    <name evidence="5" type="ORF">FOT62_25625</name>
    <name evidence="2" type="ORF">MC70_004270</name>
</gene>
<reference evidence="3" key="3">
    <citation type="submission" date="2018-01" db="EMBL/GenBank/DDBJ databases">
        <title>The opportunistic pathogen Serratia marcescens is an overlooked threat to honeybees.</title>
        <authorList>
            <person name="Raymann K."/>
            <person name="Shaffer Z."/>
            <person name="Coon K."/>
            <person name="Salisbury S."/>
            <person name="Moran N.A."/>
        </authorList>
    </citation>
    <scope>NUCLEOTIDE SEQUENCE [LARGE SCALE GENOMIC DNA]</scope>
    <source>
        <strain evidence="3">KZ19</strain>
    </source>
</reference>
<evidence type="ECO:0000313" key="1">
    <source>
        <dbReference type="EMBL" id="AWL70009.1"/>
    </source>
</evidence>
<evidence type="ECO:0000313" key="7">
    <source>
        <dbReference type="Proteomes" id="UP000245399"/>
    </source>
</evidence>
<dbReference type="Proteomes" id="UP000247823">
    <property type="component" value="Unassembled WGS sequence"/>
</dbReference>
<dbReference type="EMBL" id="PQGI01000013">
    <property type="protein sequence ID" value="POP15276.1"/>
    <property type="molecule type" value="Genomic_DNA"/>
</dbReference>
<dbReference type="EMBL" id="JTBC02000002">
    <property type="protein sequence ID" value="PNO69253.1"/>
    <property type="molecule type" value="Genomic_DNA"/>
</dbReference>
<evidence type="ECO:0000313" key="8">
    <source>
        <dbReference type="Proteomes" id="UP000247823"/>
    </source>
</evidence>
<protein>
    <submittedName>
        <fullName evidence="5">Inosine-5-monophosphate dehydrogenase</fullName>
    </submittedName>
</protein>
<evidence type="ECO:0000313" key="2">
    <source>
        <dbReference type="EMBL" id="PNO69253.1"/>
    </source>
</evidence>
<evidence type="ECO:0000313" key="3">
    <source>
        <dbReference type="EMBL" id="POP15276.1"/>
    </source>
</evidence>
<proteinExistence type="predicted"/>
<evidence type="ECO:0000313" key="5">
    <source>
        <dbReference type="EMBL" id="TXE22040.1"/>
    </source>
</evidence>
<dbReference type="AlphaFoldDB" id="A0A2G4Q8P6"/>
<evidence type="ECO:0000313" key="6">
    <source>
        <dbReference type="Proteomes" id="UP000030378"/>
    </source>
</evidence>
<reference evidence="1 7" key="4">
    <citation type="submission" date="2018-05" db="EMBL/GenBank/DDBJ databases">
        <title>Klebsiella quasipneumonaiae provides a window into carbapenemase gene transfer, plasmid rearrangements and nosocomial acquisition from the hospital environment.</title>
        <authorList>
            <person name="Mathers A.J."/>
            <person name="Vegesana K."/>
            <person name="Stoesser N."/>
            <person name="Crook D."/>
            <person name="Vaughan A."/>
            <person name="Barry K."/>
            <person name="Parikh H."/>
            <person name="Sebra R."/>
            <person name="Kotay S."/>
            <person name="Walker A.S."/>
            <person name="Sheppard A.E."/>
        </authorList>
    </citation>
    <scope>NUCLEOTIDE SEQUENCE [LARGE SCALE GENOMIC DNA]</scope>
    <source>
        <strain evidence="1 7">CAV1761</strain>
    </source>
</reference>
<accession>A0A2G4Q8P6</accession>
<accession>A0A3E2EB60</accession>
<dbReference type="EMBL" id="CP029449">
    <property type="protein sequence ID" value="AWL70009.1"/>
    <property type="molecule type" value="Genomic_DNA"/>
</dbReference>
<dbReference type="Proteomes" id="UP000321126">
    <property type="component" value="Unassembled WGS sequence"/>
</dbReference>
<reference evidence="5 9" key="7">
    <citation type="submission" date="2019-07" db="EMBL/GenBank/DDBJ databases">
        <title>Serratia strains were isolated from fresh produce.</title>
        <authorList>
            <person name="Cho G.-S."/>
            <person name="Stein M."/>
            <person name="Lee W."/>
            <person name="Suh S.H."/>
            <person name="Franz C.M.A.P."/>
        </authorList>
    </citation>
    <scope>NUCLEOTIDE SEQUENCE [LARGE SCALE GENOMIC DNA]</scope>
    <source>
        <strain evidence="5 9">S16</strain>
    </source>
</reference>
<evidence type="ECO:0000313" key="4">
    <source>
        <dbReference type="EMBL" id="PYA57664.1"/>
    </source>
</evidence>
<dbReference type="EMBL" id="VOUQ01000070">
    <property type="protein sequence ID" value="TXE22040.1"/>
    <property type="molecule type" value="Genomic_DNA"/>
</dbReference>
<name>A0A2G4Q8P6_SERMA</name>
<keyword evidence="8" id="KW-1185">Reference proteome</keyword>
<reference evidence="2" key="2">
    <citation type="submission" date="2017-12" db="EMBL/GenBank/DDBJ databases">
        <title>FDA dAtabase for Regulatory Grade micrObial Sequences (FDA-ARGOS): Supporting development and validation of Infectious Disease Dx tests.</title>
        <authorList>
            <person name="Campos J."/>
            <person name="Goldberg B."/>
            <person name="Tallon L.J."/>
            <person name="Sadzewicz L."/>
            <person name="Sengamalay N."/>
            <person name="Ott S."/>
            <person name="Godinez A."/>
            <person name="Nagaraj S."/>
            <person name="Vavikolanu K."/>
            <person name="Vyas G."/>
            <person name="Nadendla S."/>
            <person name="Aluvathingal J."/>
            <person name="Geyer C."/>
            <person name="Nandy P."/>
            <person name="Hobson J."/>
            <person name="Sichtig H."/>
        </authorList>
    </citation>
    <scope>NUCLEOTIDE SEQUENCE</scope>
    <source>
        <strain evidence="2">FDAARGOS_79</strain>
    </source>
</reference>
<reference evidence="4" key="5">
    <citation type="submission" date="2018-06" db="EMBL/GenBank/DDBJ databases">
        <title>Serratia marcescens genome sequencing and assembly.</title>
        <authorList>
            <person name="Martins R.C.R."/>
            <person name="Perdigao-Neto L.V."/>
            <person name="Costa S.F."/>
            <person name="Levin A.S.S."/>
        </authorList>
    </citation>
    <scope>NUCLEOTIDE SEQUENCE</scope>
    <source>
        <strain evidence="4">1283</strain>
    </source>
</reference>
<dbReference type="OrthoDB" id="6456225at2"/>
<evidence type="ECO:0000313" key="9">
    <source>
        <dbReference type="Proteomes" id="UP000321126"/>
    </source>
</evidence>
<reference evidence="4" key="6">
    <citation type="submission" date="2018-06" db="EMBL/GenBank/DDBJ databases">
        <authorList>
            <person name="Martins R.C."/>
            <person name="Perdigao-Neto L.V."/>
            <person name="Costa S.F."/>
            <person name="Levin A.S.S."/>
        </authorList>
    </citation>
    <scope>NUCLEOTIDE SEQUENCE</scope>
    <source>
        <strain evidence="4">1283</strain>
    </source>
</reference>
<dbReference type="EMBL" id="QJQB01000526">
    <property type="protein sequence ID" value="PYA57664.1"/>
    <property type="molecule type" value="Genomic_DNA"/>
</dbReference>
<sequence length="41" mass="4749">MVDTTWLKKVIKTFCKKVLEATDSALYNAAAIFYLFHSPPW</sequence>
<reference evidence="6" key="1">
    <citation type="submission" date="2017-12" db="EMBL/GenBank/DDBJ databases">
        <title>FDA dAtabase for Regulatory Grade micrObial Sequences (FDA-ARGOS): Supporting development and validation of Infectious Disease Dx tests.</title>
        <authorList>
            <person name="Campos J."/>
            <person name="Goldberg B."/>
            <person name="Tallon L."/>
            <person name="Sadzewicz L."/>
            <person name="Sengamalay N."/>
            <person name="Ott S."/>
            <person name="Godinez A."/>
            <person name="Nagaraj S."/>
            <person name="Vavikolanu K."/>
            <person name="Vyas G."/>
            <person name="Nadendla S."/>
            <person name="Aluvathingal J."/>
            <person name="Geyer C."/>
            <person name="Nandy P."/>
            <person name="Hobson J."/>
            <person name="Sichtig H."/>
        </authorList>
    </citation>
    <scope>NUCLEOTIDE SEQUENCE [LARGE SCALE GENOMIC DNA]</scope>
    <source>
        <strain evidence="6">FDAARGOS_79</strain>
    </source>
</reference>
<organism evidence="5 9">
    <name type="scientific">Serratia marcescens</name>
    <dbReference type="NCBI Taxonomy" id="615"/>
    <lineage>
        <taxon>Bacteria</taxon>
        <taxon>Pseudomonadati</taxon>
        <taxon>Pseudomonadota</taxon>
        <taxon>Gammaproteobacteria</taxon>
        <taxon>Enterobacterales</taxon>
        <taxon>Yersiniaceae</taxon>
        <taxon>Serratia</taxon>
    </lineage>
</organism>
<dbReference type="Proteomes" id="UP000030378">
    <property type="component" value="Unassembled WGS sequence"/>
</dbReference>